<keyword evidence="3" id="KW-1185">Reference proteome</keyword>
<sequence length="609" mass="68446">MKVRRQLAAYDAYHGSTTYDLVDIGALNDVFQKVAVCKECHNFLTISVVKRQGVAIKVNIICSFCRNKATYENAERIRLEGESRRAWNLNVRITHAFRSIGKVASAMKIFCGLMDMPNACRHYEKFWGILSKMAERVCTESMKRAAEEIVILNDGSTDIAVALDGSWQKRGFTSLNGLVTATSFDTGKVLDVSVLSKYCRCPGKKSNVHGEKCFANFQGVSGAMEVEGAKEIFRRSVEIHGIRYVKYLGDGDSKAYRAVSPDEPYGSELKIEKLECVGLIQKRMGTRLRKLKAAFRGKKLEDGKPMSGKNRLTDAVIDEIHCFYGNAIRKNTSDLEKIRRAVWAIFKHLQSSNESPDHTSCDISWCKFLQNADGYDHNEHQHFPQCLIEEFRTIFEDLSDSSLLRKCLHGKTQNPNESVNHLIWAKIPKTVFESLPKLKTGVHIAISEFNDGHVALCRILEAGGITPGPLCVGPMKDLDLKRIARAERSASGDAKKDRITTRRRKRKHEETLAEADLDDPAYAAGAHRRHRFSLVNLEGKEFMNSAITLSLDGTLRNSVNGKTIFPSVISKDQLYAVDMSLIFPDLSSRGFMELKLESESFMLMLVLEL</sequence>
<dbReference type="InterPro" id="IPR049012">
    <property type="entry name" value="Mutator_transp_dom"/>
</dbReference>
<protein>
    <submittedName>
        <fullName evidence="4">Uncharacterized protein LOC108864993</fullName>
    </submittedName>
</protein>
<dbReference type="Pfam" id="PF20700">
    <property type="entry name" value="Mutator"/>
    <property type="match status" value="1"/>
</dbReference>
<feature type="region of interest" description="Disordered" evidence="1">
    <location>
        <begin position="489"/>
        <end position="511"/>
    </location>
</feature>
<feature type="compositionally biased region" description="Basic and acidic residues" evidence="1">
    <location>
        <begin position="489"/>
        <end position="500"/>
    </location>
</feature>
<dbReference type="AlphaFoldDB" id="A0AAJ7L8I3"/>
<dbReference type="PANTHER" id="PTHR33309:SF3">
    <property type="entry name" value="CCHC-TYPE DOMAIN-CONTAINING PROTEIN"/>
    <property type="match status" value="1"/>
</dbReference>
<organism evidence="3 4">
    <name type="scientific">Galendromus occidentalis</name>
    <name type="common">western predatory mite</name>
    <dbReference type="NCBI Taxonomy" id="34638"/>
    <lineage>
        <taxon>Eukaryota</taxon>
        <taxon>Metazoa</taxon>
        <taxon>Ecdysozoa</taxon>
        <taxon>Arthropoda</taxon>
        <taxon>Chelicerata</taxon>
        <taxon>Arachnida</taxon>
        <taxon>Acari</taxon>
        <taxon>Parasitiformes</taxon>
        <taxon>Mesostigmata</taxon>
        <taxon>Gamasina</taxon>
        <taxon>Phytoseioidea</taxon>
        <taxon>Phytoseiidae</taxon>
        <taxon>Typhlodrominae</taxon>
        <taxon>Galendromus</taxon>
    </lineage>
</organism>
<accession>A0AAJ7L8I3</accession>
<proteinExistence type="predicted"/>
<dbReference type="Proteomes" id="UP000694867">
    <property type="component" value="Unplaced"/>
</dbReference>
<feature type="domain" description="Mutator-like transposase" evidence="2">
    <location>
        <begin position="21"/>
        <end position="366"/>
    </location>
</feature>
<name>A0AAJ7L8I3_9ACAR</name>
<dbReference type="GeneID" id="108864993"/>
<evidence type="ECO:0000256" key="1">
    <source>
        <dbReference type="SAM" id="MobiDB-lite"/>
    </source>
</evidence>
<dbReference type="RefSeq" id="XP_018497093.1">
    <property type="nucleotide sequence ID" value="XM_018641577.1"/>
</dbReference>
<dbReference type="PANTHER" id="PTHR33309">
    <property type="entry name" value="KERATIN, ULTRA HIGH-SULFUR MATRIX PROTEIN-LIKE"/>
    <property type="match status" value="1"/>
</dbReference>
<gene>
    <name evidence="4" type="primary">LOC108864993</name>
</gene>
<evidence type="ECO:0000259" key="2">
    <source>
        <dbReference type="Pfam" id="PF20700"/>
    </source>
</evidence>
<reference evidence="4" key="1">
    <citation type="submission" date="2025-08" db="UniProtKB">
        <authorList>
            <consortium name="RefSeq"/>
        </authorList>
    </citation>
    <scope>IDENTIFICATION</scope>
</reference>
<evidence type="ECO:0000313" key="4">
    <source>
        <dbReference type="RefSeq" id="XP_018497093.1"/>
    </source>
</evidence>
<evidence type="ECO:0000313" key="3">
    <source>
        <dbReference type="Proteomes" id="UP000694867"/>
    </source>
</evidence>
<dbReference type="KEGG" id="goe:108864993"/>